<organism evidence="1 2">
    <name type="scientific">Paludibaculum fermentans</name>
    <dbReference type="NCBI Taxonomy" id="1473598"/>
    <lineage>
        <taxon>Bacteria</taxon>
        <taxon>Pseudomonadati</taxon>
        <taxon>Acidobacteriota</taxon>
        <taxon>Terriglobia</taxon>
        <taxon>Bryobacterales</taxon>
        <taxon>Bryobacteraceae</taxon>
        <taxon>Paludibaculum</taxon>
    </lineage>
</organism>
<name>A0A7S7SMU8_PALFE</name>
<dbReference type="AlphaFoldDB" id="A0A7S7SMU8"/>
<keyword evidence="2" id="KW-1185">Reference proteome</keyword>
<reference evidence="1 2" key="1">
    <citation type="submission" date="2020-10" db="EMBL/GenBank/DDBJ databases">
        <title>Complete genome sequence of Paludibaculum fermentans P105T, a facultatively anaerobic acidobacterium capable of dissimilatory Fe(III) reduction.</title>
        <authorList>
            <person name="Dedysh S.N."/>
            <person name="Beletsky A.V."/>
            <person name="Kulichevskaya I.S."/>
            <person name="Mardanov A.V."/>
            <person name="Ravin N.V."/>
        </authorList>
    </citation>
    <scope>NUCLEOTIDE SEQUENCE [LARGE SCALE GENOMIC DNA]</scope>
    <source>
        <strain evidence="1 2">P105</strain>
    </source>
</reference>
<protein>
    <submittedName>
        <fullName evidence="1">Uncharacterized protein</fullName>
    </submittedName>
</protein>
<gene>
    <name evidence="1" type="ORF">IRI77_17600</name>
</gene>
<accession>A0A7S7SMU8</accession>
<evidence type="ECO:0000313" key="2">
    <source>
        <dbReference type="Proteomes" id="UP000593892"/>
    </source>
</evidence>
<evidence type="ECO:0000313" key="1">
    <source>
        <dbReference type="EMBL" id="QOY91687.1"/>
    </source>
</evidence>
<dbReference type="RefSeq" id="WP_194453341.1">
    <property type="nucleotide sequence ID" value="NZ_CP063849.1"/>
</dbReference>
<dbReference type="EMBL" id="CP063849">
    <property type="protein sequence ID" value="QOY91687.1"/>
    <property type="molecule type" value="Genomic_DNA"/>
</dbReference>
<proteinExistence type="predicted"/>
<dbReference type="Proteomes" id="UP000593892">
    <property type="component" value="Chromosome"/>
</dbReference>
<sequence>MSTLLLYFLLAQPDQSAREERIRQLTSQIAESGRILLDAKPADRLADPRRTIAPGAPPMIRFRYFAGADRHRFGKLDLMLDDAGH</sequence>
<dbReference type="KEGG" id="pfer:IRI77_17600"/>